<dbReference type="EMBL" id="BMZA01000006">
    <property type="protein sequence ID" value="GGZ05177.1"/>
    <property type="molecule type" value="Genomic_DNA"/>
</dbReference>
<reference evidence="1" key="1">
    <citation type="journal article" date="2014" name="Int. J. Syst. Evol. Microbiol.">
        <title>Complete genome sequence of Corynebacterium casei LMG S-19264T (=DSM 44701T), isolated from a smear-ripened cheese.</title>
        <authorList>
            <consortium name="US DOE Joint Genome Institute (JGI-PGF)"/>
            <person name="Walter F."/>
            <person name="Albersmeier A."/>
            <person name="Kalinowski J."/>
            <person name="Ruckert C."/>
        </authorList>
    </citation>
    <scope>NUCLEOTIDE SEQUENCE</scope>
    <source>
        <strain evidence="1">KCTC 32255</strain>
    </source>
</reference>
<name>A0A918PGN5_9SPHN</name>
<gene>
    <name evidence="1" type="ORF">GCM10011614_20060</name>
</gene>
<comment type="caution">
    <text evidence="1">The sequence shown here is derived from an EMBL/GenBank/DDBJ whole genome shotgun (WGS) entry which is preliminary data.</text>
</comment>
<dbReference type="Proteomes" id="UP000648075">
    <property type="component" value="Unassembled WGS sequence"/>
</dbReference>
<evidence type="ECO:0008006" key="3">
    <source>
        <dbReference type="Google" id="ProtNLM"/>
    </source>
</evidence>
<sequence length="112" mass="12389">MTGRLPAHLEVSGLIRRVSAAGGFAAVLRKGEPDAGTILIVLLENGRNARLFERIPQADGTRKWACTRQEDAENKQDFADYLNRRGDRDPDLWVVELDVAQGERLIGNGDDC</sequence>
<dbReference type="AlphaFoldDB" id="A0A918PGN5"/>
<dbReference type="RefSeq" id="WP_189621068.1">
    <property type="nucleotide sequence ID" value="NZ_BMZA01000006.1"/>
</dbReference>
<dbReference type="Gene3D" id="3.40.1530.20">
    <property type="entry name" value="Protein of unknown function (DUF1491)"/>
    <property type="match status" value="1"/>
</dbReference>
<dbReference type="InterPro" id="IPR009964">
    <property type="entry name" value="DUF1491"/>
</dbReference>
<protein>
    <recommendedName>
        <fullName evidence="3">DUF1491 family protein</fullName>
    </recommendedName>
</protein>
<dbReference type="Pfam" id="PF07372">
    <property type="entry name" value="DUF1491"/>
    <property type="match status" value="1"/>
</dbReference>
<accession>A0A918PGN5</accession>
<reference evidence="1" key="2">
    <citation type="submission" date="2020-09" db="EMBL/GenBank/DDBJ databases">
        <authorList>
            <person name="Sun Q."/>
            <person name="Kim S."/>
        </authorList>
    </citation>
    <scope>NUCLEOTIDE SEQUENCE</scope>
    <source>
        <strain evidence="1">KCTC 32255</strain>
    </source>
</reference>
<keyword evidence="2" id="KW-1185">Reference proteome</keyword>
<proteinExistence type="predicted"/>
<organism evidence="1 2">
    <name type="scientific">Novosphingobium colocasiae</name>
    <dbReference type="NCBI Taxonomy" id="1256513"/>
    <lineage>
        <taxon>Bacteria</taxon>
        <taxon>Pseudomonadati</taxon>
        <taxon>Pseudomonadota</taxon>
        <taxon>Alphaproteobacteria</taxon>
        <taxon>Sphingomonadales</taxon>
        <taxon>Sphingomonadaceae</taxon>
        <taxon>Novosphingobium</taxon>
    </lineage>
</organism>
<evidence type="ECO:0000313" key="1">
    <source>
        <dbReference type="EMBL" id="GGZ05177.1"/>
    </source>
</evidence>
<evidence type="ECO:0000313" key="2">
    <source>
        <dbReference type="Proteomes" id="UP000648075"/>
    </source>
</evidence>